<dbReference type="InterPro" id="IPR014031">
    <property type="entry name" value="Ketoacyl_synth_C"/>
</dbReference>
<dbReference type="OrthoDB" id="9808669at2"/>
<evidence type="ECO:0000256" key="14">
    <source>
        <dbReference type="ARBA" id="ARBA00042143"/>
    </source>
</evidence>
<dbReference type="PROSITE" id="PS00606">
    <property type="entry name" value="KS3_1"/>
    <property type="match status" value="1"/>
</dbReference>
<keyword evidence="11" id="KW-0012">Acyltransferase</keyword>
<evidence type="ECO:0000256" key="9">
    <source>
        <dbReference type="ARBA" id="ARBA00023098"/>
    </source>
</evidence>
<sequence length="406" mass="42209">MAERGPRRVVITGLGAVSPVGTGAAEFAAAIRAGVTGTRPITGFDVSGFPYKVAGEVRDFDPAPLLHNLDPGEWGRSGLLAACAARLATTDSGIDPELLASRHVGAIMGTTSGESTVASRLAEQWVHSEIKRLDPRLVGQAPAAQIANAVSNELLLTGDSQTVATACSASNYALGYAYDLVRTGEADLMFAGGADAVNRFTHAGFFALGALAEDVCRPFDARRPGILTGEGGAALLLEPLEHALARGARIYAEVLGYGVNCDARHMVHPDAASIAECMRSAHRSAGITPDQVDYICAHGTGTPTNDATEVMAVREVFGDRTPPISSIKSMIGHTMGAASGFGAVICCKAIHDGFLPPTANLRELDEAFGPLDVVPGQGRPARPRIVQNHGFAFGGNNVITVFGRVS</sequence>
<evidence type="ECO:0000256" key="4">
    <source>
        <dbReference type="ARBA" id="ARBA00013191"/>
    </source>
</evidence>
<proteinExistence type="inferred from homology"/>
<evidence type="ECO:0000256" key="16">
    <source>
        <dbReference type="ARBA" id="ARBA00048506"/>
    </source>
</evidence>
<dbReference type="CDD" id="cd00834">
    <property type="entry name" value="KAS_I_II"/>
    <property type="match status" value="1"/>
</dbReference>
<evidence type="ECO:0000256" key="6">
    <source>
        <dbReference type="ARBA" id="ARBA00022516"/>
    </source>
</evidence>
<keyword evidence="10" id="KW-0275">Fatty acid biosynthesis</keyword>
<evidence type="ECO:0000256" key="1">
    <source>
        <dbReference type="ARBA" id="ARBA00004496"/>
    </source>
</evidence>
<dbReference type="EMBL" id="FNVO01000002">
    <property type="protein sequence ID" value="SEF85986.1"/>
    <property type="molecule type" value="Genomic_DNA"/>
</dbReference>
<comment type="subunit">
    <text evidence="3">Homodimer.</text>
</comment>
<dbReference type="Gene3D" id="3.40.47.10">
    <property type="match status" value="2"/>
</dbReference>
<dbReference type="PROSITE" id="PS52004">
    <property type="entry name" value="KS3_2"/>
    <property type="match status" value="1"/>
</dbReference>
<evidence type="ECO:0000259" key="18">
    <source>
        <dbReference type="PROSITE" id="PS52004"/>
    </source>
</evidence>
<keyword evidence="6" id="KW-0444">Lipid biosynthesis</keyword>
<evidence type="ECO:0000313" key="19">
    <source>
        <dbReference type="EMBL" id="SEF85986.1"/>
    </source>
</evidence>
<dbReference type="InterPro" id="IPR018201">
    <property type="entry name" value="Ketoacyl_synth_AS"/>
</dbReference>
<dbReference type="InterPro" id="IPR014030">
    <property type="entry name" value="Ketoacyl_synth_N"/>
</dbReference>
<dbReference type="EC" id="2.3.1.41" evidence="4"/>
<keyword evidence="9" id="KW-0443">Lipid metabolism</keyword>
<dbReference type="SMART" id="SM00825">
    <property type="entry name" value="PKS_KS"/>
    <property type="match status" value="1"/>
</dbReference>
<evidence type="ECO:0000256" key="11">
    <source>
        <dbReference type="ARBA" id="ARBA00023315"/>
    </source>
</evidence>
<evidence type="ECO:0000256" key="12">
    <source>
        <dbReference type="ARBA" id="ARBA00039450"/>
    </source>
</evidence>
<evidence type="ECO:0000256" key="8">
    <source>
        <dbReference type="ARBA" id="ARBA00022832"/>
    </source>
</evidence>
<evidence type="ECO:0000256" key="10">
    <source>
        <dbReference type="ARBA" id="ARBA00023160"/>
    </source>
</evidence>
<gene>
    <name evidence="19" type="ORF">SAMN04489712_102301</name>
</gene>
<dbReference type="AlphaFoldDB" id="A0A1H5VG08"/>
<evidence type="ECO:0000256" key="3">
    <source>
        <dbReference type="ARBA" id="ARBA00011738"/>
    </source>
</evidence>
<dbReference type="PANTHER" id="PTHR11712:SF306">
    <property type="entry name" value="3-OXOACYL-[ACYL-CARRIER-PROTEIN] SYNTHASE 1"/>
    <property type="match status" value="1"/>
</dbReference>
<keyword evidence="8" id="KW-0276">Fatty acid metabolism</keyword>
<dbReference type="GO" id="GO:0005829">
    <property type="term" value="C:cytosol"/>
    <property type="evidence" value="ECO:0007669"/>
    <property type="project" value="TreeGrafter"/>
</dbReference>
<dbReference type="RefSeq" id="WP_103936571.1">
    <property type="nucleotide sequence ID" value="NZ_FNVO01000002.1"/>
</dbReference>
<dbReference type="GO" id="GO:0006633">
    <property type="term" value="P:fatty acid biosynthetic process"/>
    <property type="evidence" value="ECO:0007669"/>
    <property type="project" value="UniProtKB-KW"/>
</dbReference>
<evidence type="ECO:0000256" key="13">
    <source>
        <dbReference type="ARBA" id="ARBA00041620"/>
    </source>
</evidence>
<evidence type="ECO:0000256" key="15">
    <source>
        <dbReference type="ARBA" id="ARBA00048121"/>
    </source>
</evidence>
<comment type="similarity">
    <text evidence="2 17">Belongs to the thiolase-like superfamily. Beta-ketoacyl-ACP synthases family.</text>
</comment>
<evidence type="ECO:0000256" key="17">
    <source>
        <dbReference type="RuleBase" id="RU003694"/>
    </source>
</evidence>
<evidence type="ECO:0000313" key="20">
    <source>
        <dbReference type="Proteomes" id="UP000236723"/>
    </source>
</evidence>
<dbReference type="SUPFAM" id="SSF53901">
    <property type="entry name" value="Thiolase-like"/>
    <property type="match status" value="2"/>
</dbReference>
<reference evidence="20" key="1">
    <citation type="submission" date="2016-10" db="EMBL/GenBank/DDBJ databases">
        <authorList>
            <person name="Varghese N."/>
            <person name="Submissions S."/>
        </authorList>
    </citation>
    <scope>NUCLEOTIDE SEQUENCE [LARGE SCALE GENOMIC DNA]</scope>
    <source>
        <strain evidence="20">DSM 43163</strain>
    </source>
</reference>
<comment type="catalytic activity">
    <reaction evidence="16">
        <text>a fatty acyl-[ACP] + malonyl-[ACP] + H(+) = a 3-oxoacyl-[ACP] + holo-[ACP] + CO2</text>
        <dbReference type="Rhea" id="RHEA:22836"/>
        <dbReference type="Rhea" id="RHEA-COMP:9623"/>
        <dbReference type="Rhea" id="RHEA-COMP:9685"/>
        <dbReference type="Rhea" id="RHEA-COMP:9916"/>
        <dbReference type="Rhea" id="RHEA-COMP:14125"/>
        <dbReference type="ChEBI" id="CHEBI:15378"/>
        <dbReference type="ChEBI" id="CHEBI:16526"/>
        <dbReference type="ChEBI" id="CHEBI:64479"/>
        <dbReference type="ChEBI" id="CHEBI:78449"/>
        <dbReference type="ChEBI" id="CHEBI:78776"/>
        <dbReference type="ChEBI" id="CHEBI:138651"/>
        <dbReference type="EC" id="2.3.1.41"/>
    </reaction>
    <physiologicalReaction direction="left-to-right" evidence="16">
        <dbReference type="Rhea" id="RHEA:22837"/>
    </physiologicalReaction>
</comment>
<evidence type="ECO:0000256" key="5">
    <source>
        <dbReference type="ARBA" id="ARBA00022490"/>
    </source>
</evidence>
<dbReference type="InterPro" id="IPR016039">
    <property type="entry name" value="Thiolase-like"/>
</dbReference>
<dbReference type="PANTHER" id="PTHR11712">
    <property type="entry name" value="POLYKETIDE SYNTHASE-RELATED"/>
    <property type="match status" value="1"/>
</dbReference>
<organism evidence="19 20">
    <name type="scientific">Thermomonospora echinospora</name>
    <dbReference type="NCBI Taxonomy" id="1992"/>
    <lineage>
        <taxon>Bacteria</taxon>
        <taxon>Bacillati</taxon>
        <taxon>Actinomycetota</taxon>
        <taxon>Actinomycetes</taxon>
        <taxon>Streptosporangiales</taxon>
        <taxon>Thermomonosporaceae</taxon>
        <taxon>Thermomonospora</taxon>
    </lineage>
</organism>
<keyword evidence="5" id="KW-0963">Cytoplasm</keyword>
<accession>A0A1H5VG08</accession>
<evidence type="ECO:0000256" key="7">
    <source>
        <dbReference type="ARBA" id="ARBA00022679"/>
    </source>
</evidence>
<evidence type="ECO:0000256" key="2">
    <source>
        <dbReference type="ARBA" id="ARBA00008467"/>
    </source>
</evidence>
<comment type="subcellular location">
    <subcellularLocation>
        <location evidence="1">Cytoplasm</location>
    </subcellularLocation>
</comment>
<feature type="domain" description="Ketosynthase family 3 (KS3)" evidence="18">
    <location>
        <begin position="6"/>
        <end position="404"/>
    </location>
</feature>
<dbReference type="Pfam" id="PF02801">
    <property type="entry name" value="Ketoacyl-synt_C"/>
    <property type="match status" value="1"/>
</dbReference>
<keyword evidence="20" id="KW-1185">Reference proteome</keyword>
<keyword evidence="7 17" id="KW-0808">Transferase</keyword>
<dbReference type="Proteomes" id="UP000236723">
    <property type="component" value="Unassembled WGS sequence"/>
</dbReference>
<comment type="catalytic activity">
    <reaction evidence="15">
        <text>(3Z)-decenoyl-[ACP] + malonyl-[ACP] + H(+) = 3-oxo-(5Z)-dodecenoyl-[ACP] + holo-[ACP] + CO2</text>
        <dbReference type="Rhea" id="RHEA:54940"/>
        <dbReference type="Rhea" id="RHEA-COMP:9623"/>
        <dbReference type="Rhea" id="RHEA-COMP:9685"/>
        <dbReference type="Rhea" id="RHEA-COMP:9927"/>
        <dbReference type="Rhea" id="RHEA-COMP:14042"/>
        <dbReference type="ChEBI" id="CHEBI:15378"/>
        <dbReference type="ChEBI" id="CHEBI:16526"/>
        <dbReference type="ChEBI" id="CHEBI:64479"/>
        <dbReference type="ChEBI" id="CHEBI:78449"/>
        <dbReference type="ChEBI" id="CHEBI:78798"/>
        <dbReference type="ChEBI" id="CHEBI:138410"/>
    </reaction>
    <physiologicalReaction direction="left-to-right" evidence="15">
        <dbReference type="Rhea" id="RHEA:54941"/>
    </physiologicalReaction>
</comment>
<dbReference type="GO" id="GO:0004315">
    <property type="term" value="F:3-oxoacyl-[acyl-carrier-protein] synthase activity"/>
    <property type="evidence" value="ECO:0007669"/>
    <property type="project" value="UniProtKB-EC"/>
</dbReference>
<dbReference type="InterPro" id="IPR020841">
    <property type="entry name" value="PKS_Beta-ketoAc_synthase_dom"/>
</dbReference>
<dbReference type="Pfam" id="PF00109">
    <property type="entry name" value="ketoacyl-synt"/>
    <property type="match status" value="1"/>
</dbReference>
<dbReference type="InterPro" id="IPR000794">
    <property type="entry name" value="Beta-ketoacyl_synthase"/>
</dbReference>
<name>A0A1H5VG08_9ACTN</name>
<protein>
    <recommendedName>
        <fullName evidence="12">3-oxoacyl-[acyl-carrier-protein] synthase 1</fullName>
        <ecNumber evidence="4">2.3.1.41</ecNumber>
    </recommendedName>
    <alternativeName>
        <fullName evidence="13">3-oxoacyl-[acyl-carrier-protein] synthase I</fullName>
    </alternativeName>
    <alternativeName>
        <fullName evidence="14">Beta-ketoacyl-ACP synthase I</fullName>
    </alternativeName>
</protein>